<dbReference type="SUPFAM" id="SSF103473">
    <property type="entry name" value="MFS general substrate transporter"/>
    <property type="match status" value="1"/>
</dbReference>
<dbReference type="PROSITE" id="PS50850">
    <property type="entry name" value="MFS"/>
    <property type="match status" value="1"/>
</dbReference>
<dbReference type="GO" id="GO:0016020">
    <property type="term" value="C:membrane"/>
    <property type="evidence" value="ECO:0007669"/>
    <property type="project" value="UniProtKB-SubCell"/>
</dbReference>
<feature type="transmembrane region" description="Helical" evidence="7">
    <location>
        <begin position="326"/>
        <end position="349"/>
    </location>
</feature>
<evidence type="ECO:0000256" key="1">
    <source>
        <dbReference type="ARBA" id="ARBA00004141"/>
    </source>
</evidence>
<evidence type="ECO:0000313" key="10">
    <source>
        <dbReference type="Proteomes" id="UP001149163"/>
    </source>
</evidence>
<name>A0A9W9I469_9EURO</name>
<comment type="similarity">
    <text evidence="2">Belongs to the major facilitator superfamily.</text>
</comment>
<feature type="transmembrane region" description="Helical" evidence="7">
    <location>
        <begin position="509"/>
        <end position="529"/>
    </location>
</feature>
<evidence type="ECO:0000256" key="6">
    <source>
        <dbReference type="SAM" id="MobiDB-lite"/>
    </source>
</evidence>
<dbReference type="CDD" id="cd17323">
    <property type="entry name" value="MFS_Tpo1_MDR_like"/>
    <property type="match status" value="1"/>
</dbReference>
<evidence type="ECO:0000256" key="5">
    <source>
        <dbReference type="ARBA" id="ARBA00023136"/>
    </source>
</evidence>
<dbReference type="Gene3D" id="1.20.1250.20">
    <property type="entry name" value="MFS general substrate transporter like domains"/>
    <property type="match status" value="1"/>
</dbReference>
<dbReference type="InterPro" id="IPR011701">
    <property type="entry name" value="MFS"/>
</dbReference>
<feature type="transmembrane region" description="Helical" evidence="7">
    <location>
        <begin position="136"/>
        <end position="156"/>
    </location>
</feature>
<evidence type="ECO:0000256" key="2">
    <source>
        <dbReference type="ARBA" id="ARBA00008335"/>
    </source>
</evidence>
<feature type="transmembrane region" description="Helical" evidence="7">
    <location>
        <begin position="472"/>
        <end position="497"/>
    </location>
</feature>
<evidence type="ECO:0000256" key="3">
    <source>
        <dbReference type="ARBA" id="ARBA00022692"/>
    </source>
</evidence>
<feature type="transmembrane region" description="Helical" evidence="7">
    <location>
        <begin position="257"/>
        <end position="277"/>
    </location>
</feature>
<comment type="subcellular location">
    <subcellularLocation>
        <location evidence="1">Membrane</location>
        <topology evidence="1">Multi-pass membrane protein</topology>
    </subcellularLocation>
</comment>
<feature type="transmembrane region" description="Helical" evidence="7">
    <location>
        <begin position="442"/>
        <end position="465"/>
    </location>
</feature>
<keyword evidence="3 7" id="KW-0812">Transmembrane</keyword>
<dbReference type="FunFam" id="1.20.1250.20:FF:000011">
    <property type="entry name" value="MFS multidrug transporter, putative"/>
    <property type="match status" value="1"/>
</dbReference>
<dbReference type="AlphaFoldDB" id="A0A9W9I469"/>
<dbReference type="GeneID" id="81424550"/>
<feature type="domain" description="Major facilitator superfamily (MFS) profile" evidence="8">
    <location>
        <begin position="102"/>
        <end position="535"/>
    </location>
</feature>
<feature type="transmembrane region" description="Helical" evidence="7">
    <location>
        <begin position="416"/>
        <end position="436"/>
    </location>
</feature>
<reference evidence="9" key="2">
    <citation type="journal article" date="2023" name="IMA Fungus">
        <title>Comparative genomic study of the Penicillium genus elucidates a diverse pangenome and 15 lateral gene transfer events.</title>
        <authorList>
            <person name="Petersen C."/>
            <person name="Sorensen T."/>
            <person name="Nielsen M.R."/>
            <person name="Sondergaard T.E."/>
            <person name="Sorensen J.L."/>
            <person name="Fitzpatrick D.A."/>
            <person name="Frisvad J.C."/>
            <person name="Nielsen K.L."/>
        </authorList>
    </citation>
    <scope>NUCLEOTIDE SEQUENCE</scope>
    <source>
        <strain evidence="9">IBT 26290</strain>
    </source>
</reference>
<dbReference type="OrthoDB" id="5296287at2759"/>
<comment type="caution">
    <text evidence="9">The sequence shown here is derived from an EMBL/GenBank/DDBJ whole genome shotgun (WGS) entry which is preliminary data.</text>
</comment>
<reference evidence="9" key="1">
    <citation type="submission" date="2022-11" db="EMBL/GenBank/DDBJ databases">
        <authorList>
            <person name="Petersen C."/>
        </authorList>
    </citation>
    <scope>NUCLEOTIDE SEQUENCE</scope>
    <source>
        <strain evidence="9">IBT 26290</strain>
    </source>
</reference>
<proteinExistence type="inferred from homology"/>
<feature type="region of interest" description="Disordered" evidence="6">
    <location>
        <begin position="1"/>
        <end position="53"/>
    </location>
</feature>
<organism evidence="9 10">
    <name type="scientific">Penicillium canariense</name>
    <dbReference type="NCBI Taxonomy" id="189055"/>
    <lineage>
        <taxon>Eukaryota</taxon>
        <taxon>Fungi</taxon>
        <taxon>Dikarya</taxon>
        <taxon>Ascomycota</taxon>
        <taxon>Pezizomycotina</taxon>
        <taxon>Eurotiomycetes</taxon>
        <taxon>Eurotiomycetidae</taxon>
        <taxon>Eurotiales</taxon>
        <taxon>Aspergillaceae</taxon>
        <taxon>Penicillium</taxon>
    </lineage>
</organism>
<dbReference type="InterPro" id="IPR036259">
    <property type="entry name" value="MFS_trans_sf"/>
</dbReference>
<dbReference type="PANTHER" id="PTHR23502">
    <property type="entry name" value="MAJOR FACILITATOR SUPERFAMILY"/>
    <property type="match status" value="1"/>
</dbReference>
<feature type="transmembrane region" description="Helical" evidence="7">
    <location>
        <begin position="103"/>
        <end position="124"/>
    </location>
</feature>
<dbReference type="RefSeq" id="XP_056544116.1">
    <property type="nucleotide sequence ID" value="XM_056685374.1"/>
</dbReference>
<feature type="compositionally biased region" description="Low complexity" evidence="6">
    <location>
        <begin position="1"/>
        <end position="14"/>
    </location>
</feature>
<accession>A0A9W9I469</accession>
<protein>
    <submittedName>
        <fullName evidence="9">MFS multidrug transporter</fullName>
    </submittedName>
</protein>
<dbReference type="Proteomes" id="UP001149163">
    <property type="component" value="Unassembled WGS sequence"/>
</dbReference>
<dbReference type="Pfam" id="PF07690">
    <property type="entry name" value="MFS_1"/>
    <property type="match status" value="1"/>
</dbReference>
<feature type="transmembrane region" description="Helical" evidence="7">
    <location>
        <begin position="369"/>
        <end position="395"/>
    </location>
</feature>
<evidence type="ECO:0000313" key="9">
    <source>
        <dbReference type="EMBL" id="KAJ5167655.1"/>
    </source>
</evidence>
<keyword evidence="4 7" id="KW-1133">Transmembrane helix</keyword>
<evidence type="ECO:0000256" key="7">
    <source>
        <dbReference type="SAM" id="Phobius"/>
    </source>
</evidence>
<feature type="transmembrane region" description="Helical" evidence="7">
    <location>
        <begin position="228"/>
        <end position="251"/>
    </location>
</feature>
<dbReference type="PANTHER" id="PTHR23502:SF68">
    <property type="entry name" value="MULTIDRUG TRANSPORTER, PUTATIVE (AFU_ORTHOLOGUE AFUA_3G01120)-RELATED"/>
    <property type="match status" value="1"/>
</dbReference>
<keyword evidence="10" id="KW-1185">Reference proteome</keyword>
<dbReference type="GO" id="GO:0022857">
    <property type="term" value="F:transmembrane transporter activity"/>
    <property type="evidence" value="ECO:0007669"/>
    <property type="project" value="InterPro"/>
</dbReference>
<gene>
    <name evidence="9" type="ORF">N7482_003249</name>
</gene>
<feature type="transmembrane region" description="Helical" evidence="7">
    <location>
        <begin position="168"/>
        <end position="188"/>
    </location>
</feature>
<dbReference type="EMBL" id="JAPQKN010000002">
    <property type="protein sequence ID" value="KAJ5167655.1"/>
    <property type="molecule type" value="Genomic_DNA"/>
</dbReference>
<evidence type="ECO:0000256" key="4">
    <source>
        <dbReference type="ARBA" id="ARBA00022989"/>
    </source>
</evidence>
<evidence type="ECO:0000259" key="8">
    <source>
        <dbReference type="PROSITE" id="PS50850"/>
    </source>
</evidence>
<sequence>MSDLRAVAPAAPAEAEAEANGRSANCSPGEHPSKLSQAGLRSGSGSGSGSLSLGDEEKQLVAQVGAISTDPVAPLASNIVDWDGPDDPGNPVNFSGLIKATNVGIVSALTFITPLASSMFAPGVPLLMEEFHTTSTMLGSFVVSVYVLGFAIGPLILAPASELVGRAIIYHICNIGFTVFTIACALSTNMGMLIAFRFFQGCFGSAPVTNGGGTIADLIVQEKRGGVIAIYALGPLLGPVIGPVAGGYLTAAKGWRWVFWVLTMVGGFCTIVSFLFLRETYPTVLLKRKTQRLIEETGNTNLRSKRDNGLSTGQLFLQALTRPSKILFRSPIVFVSSIYVGIVYGYQYLMFSTFTEVFEEQYRWGTQSAGLSFLGIGIGSLLGLFVIGAVSDRILKAKSKPTPESPSGGMKPEYRLPPLVVGAFFIPAGLFMYGWSTYYKTHWIVPVIGTAIMGIGNIAVFMCITSYLVDAFTIYAASALAANTVVRSIMGALLPLAGPAMYDSMGLGWGNSLLGFIAVVCIPVPWAMIRYGERMRLAFDASKL</sequence>
<dbReference type="InterPro" id="IPR020846">
    <property type="entry name" value="MFS_dom"/>
</dbReference>
<keyword evidence="5 7" id="KW-0472">Membrane</keyword>